<evidence type="ECO:0000256" key="1">
    <source>
        <dbReference type="ARBA" id="ARBA00010396"/>
    </source>
</evidence>
<evidence type="ECO:0000313" key="9">
    <source>
        <dbReference type="Proteomes" id="UP000473525"/>
    </source>
</evidence>
<dbReference type="Pfam" id="PF01795">
    <property type="entry name" value="Methyltransf_5"/>
    <property type="match status" value="1"/>
</dbReference>
<keyword evidence="6 7" id="KW-0949">S-adenosyl-L-methionine</keyword>
<keyword evidence="2 7" id="KW-0963">Cytoplasm</keyword>
<dbReference type="EC" id="2.1.1.199" evidence="7"/>
<evidence type="ECO:0000256" key="4">
    <source>
        <dbReference type="ARBA" id="ARBA00022603"/>
    </source>
</evidence>
<keyword evidence="4 7" id="KW-0489">Methyltransferase</keyword>
<evidence type="ECO:0000256" key="3">
    <source>
        <dbReference type="ARBA" id="ARBA00022552"/>
    </source>
</evidence>
<keyword evidence="9" id="KW-1185">Reference proteome</keyword>
<dbReference type="PANTHER" id="PTHR11265:SF0">
    <property type="entry name" value="12S RRNA N4-METHYLCYTIDINE METHYLTRANSFERASE"/>
    <property type="match status" value="1"/>
</dbReference>
<keyword evidence="5 7" id="KW-0808">Transferase</keyword>
<dbReference type="PANTHER" id="PTHR11265">
    <property type="entry name" value="S-ADENOSYL-METHYLTRANSFERASE MRAW"/>
    <property type="match status" value="1"/>
</dbReference>
<dbReference type="GO" id="GO:0070475">
    <property type="term" value="P:rRNA base methylation"/>
    <property type="evidence" value="ECO:0007669"/>
    <property type="project" value="UniProtKB-UniRule"/>
</dbReference>
<dbReference type="NCBIfam" id="TIGR00006">
    <property type="entry name" value="16S rRNA (cytosine(1402)-N(4))-methyltransferase RsmH"/>
    <property type="match status" value="1"/>
</dbReference>
<proteinExistence type="inferred from homology"/>
<comment type="caution">
    <text evidence="8">The sequence shown here is derived from an EMBL/GenBank/DDBJ whole genome shotgun (WGS) entry which is preliminary data.</text>
</comment>
<dbReference type="Proteomes" id="UP000473525">
    <property type="component" value="Unassembled WGS sequence"/>
</dbReference>
<feature type="binding site" evidence="7">
    <location>
        <position position="59"/>
    </location>
    <ligand>
        <name>S-adenosyl-L-methionine</name>
        <dbReference type="ChEBI" id="CHEBI:59789"/>
    </ligand>
</feature>
<feature type="binding site" evidence="7">
    <location>
        <position position="107"/>
    </location>
    <ligand>
        <name>S-adenosyl-L-methionine</name>
        <dbReference type="ChEBI" id="CHEBI:59789"/>
    </ligand>
</feature>
<comment type="similarity">
    <text evidence="1 7">Belongs to the methyltransferase superfamily. RsmH family.</text>
</comment>
<keyword evidence="3 7" id="KW-0698">rRNA processing</keyword>
<dbReference type="SUPFAM" id="SSF53335">
    <property type="entry name" value="S-adenosyl-L-methionine-dependent methyltransferases"/>
    <property type="match status" value="1"/>
</dbReference>
<accession>A0A6L6XW79</accession>
<organism evidence="8 9">
    <name type="scientific">Nocardioides agri</name>
    <dbReference type="NCBI Taxonomy" id="2682843"/>
    <lineage>
        <taxon>Bacteria</taxon>
        <taxon>Bacillati</taxon>
        <taxon>Actinomycetota</taxon>
        <taxon>Actinomycetes</taxon>
        <taxon>Propionibacteriales</taxon>
        <taxon>Nocardioidaceae</taxon>
        <taxon>Nocardioides</taxon>
    </lineage>
</organism>
<dbReference type="FunFam" id="1.10.150.170:FF:000001">
    <property type="entry name" value="Ribosomal RNA small subunit methyltransferase H"/>
    <property type="match status" value="1"/>
</dbReference>
<dbReference type="GO" id="GO:0071424">
    <property type="term" value="F:rRNA (cytosine-N4-)-methyltransferase activity"/>
    <property type="evidence" value="ECO:0007669"/>
    <property type="project" value="UniProtKB-UniRule"/>
</dbReference>
<name>A0A6L6XW79_9ACTN</name>
<comment type="subcellular location">
    <subcellularLocation>
        <location evidence="7">Cytoplasm</location>
    </subcellularLocation>
</comment>
<dbReference type="GO" id="GO:0005737">
    <property type="term" value="C:cytoplasm"/>
    <property type="evidence" value="ECO:0007669"/>
    <property type="project" value="UniProtKB-SubCell"/>
</dbReference>
<evidence type="ECO:0000256" key="7">
    <source>
        <dbReference type="HAMAP-Rule" id="MF_01007"/>
    </source>
</evidence>
<evidence type="ECO:0000256" key="6">
    <source>
        <dbReference type="ARBA" id="ARBA00022691"/>
    </source>
</evidence>
<dbReference type="EMBL" id="WSEK01000005">
    <property type="protein sequence ID" value="MVQ51470.1"/>
    <property type="molecule type" value="Genomic_DNA"/>
</dbReference>
<feature type="binding site" evidence="7">
    <location>
        <position position="114"/>
    </location>
    <ligand>
        <name>S-adenosyl-L-methionine</name>
        <dbReference type="ChEBI" id="CHEBI:59789"/>
    </ligand>
</feature>
<gene>
    <name evidence="7 8" type="primary">rsmH</name>
    <name evidence="8" type="ORF">GON03_20005</name>
</gene>
<dbReference type="InterPro" id="IPR023397">
    <property type="entry name" value="SAM-dep_MeTrfase_MraW_recog"/>
</dbReference>
<evidence type="ECO:0000256" key="2">
    <source>
        <dbReference type="ARBA" id="ARBA00022490"/>
    </source>
</evidence>
<dbReference type="AlphaFoldDB" id="A0A6L6XW79"/>
<protein>
    <recommendedName>
        <fullName evidence="7">Ribosomal RNA small subunit methyltransferase H</fullName>
        <ecNumber evidence="7">2.1.1.199</ecNumber>
    </recommendedName>
    <alternativeName>
        <fullName evidence="7">16S rRNA m(4)C1402 methyltransferase</fullName>
    </alternativeName>
    <alternativeName>
        <fullName evidence="7">rRNA (cytosine-N(4)-)-methyltransferase RsmH</fullName>
    </alternativeName>
</protein>
<feature type="binding site" evidence="7">
    <location>
        <position position="86"/>
    </location>
    <ligand>
        <name>S-adenosyl-L-methionine</name>
        <dbReference type="ChEBI" id="CHEBI:59789"/>
    </ligand>
</feature>
<dbReference type="RefSeq" id="WP_157346360.1">
    <property type="nucleotide sequence ID" value="NZ_WSEK01000005.1"/>
</dbReference>
<evidence type="ECO:0000313" key="8">
    <source>
        <dbReference type="EMBL" id="MVQ51470.1"/>
    </source>
</evidence>
<dbReference type="InterPro" id="IPR029063">
    <property type="entry name" value="SAM-dependent_MTases_sf"/>
</dbReference>
<comment type="catalytic activity">
    <reaction evidence="7">
        <text>cytidine(1402) in 16S rRNA + S-adenosyl-L-methionine = N(4)-methylcytidine(1402) in 16S rRNA + S-adenosyl-L-homocysteine + H(+)</text>
        <dbReference type="Rhea" id="RHEA:42928"/>
        <dbReference type="Rhea" id="RHEA-COMP:10286"/>
        <dbReference type="Rhea" id="RHEA-COMP:10287"/>
        <dbReference type="ChEBI" id="CHEBI:15378"/>
        <dbReference type="ChEBI" id="CHEBI:57856"/>
        <dbReference type="ChEBI" id="CHEBI:59789"/>
        <dbReference type="ChEBI" id="CHEBI:74506"/>
        <dbReference type="ChEBI" id="CHEBI:82748"/>
        <dbReference type="EC" id="2.1.1.199"/>
    </reaction>
</comment>
<dbReference type="Gene3D" id="3.40.50.150">
    <property type="entry name" value="Vaccinia Virus protein VP39"/>
    <property type="match status" value="1"/>
</dbReference>
<sequence length="323" mass="35165">MAGPAHVPVLLDRVVSLLAPALDRADRDRTVLVDCTLGLGGHTEAVLSRIDRAHVVGIDRDPQALELATSRLAPYGERFTGVHAVYDEIAEVLEELGLPHVDGVLFDLGVSSMQLDVRERGFAYAEDAPLDMRMDGSQGITAAEVLNTYDAGDLTRILREYGEEKFARKIAAAVVRERAKEPFTTSARLVELLYAEIPAPARRTGGHPAKRTFQALRMEVNDELAVLRRALPAAVDAIGVGGRVVVESYHSLEDRMVKQAFTAATRSDVPEDLPFVPEGHEPALRLVTRGSEKATPEEIEENPRAASVRLRAVERVREGGVAA</sequence>
<dbReference type="Gene3D" id="1.10.150.170">
    <property type="entry name" value="Putative methyltransferase TM0872, insert domain"/>
    <property type="match status" value="1"/>
</dbReference>
<dbReference type="InterPro" id="IPR002903">
    <property type="entry name" value="RsmH"/>
</dbReference>
<dbReference type="HAMAP" id="MF_01007">
    <property type="entry name" value="16SrRNA_methyltr_H"/>
    <property type="match status" value="1"/>
</dbReference>
<dbReference type="PIRSF" id="PIRSF004486">
    <property type="entry name" value="MraW"/>
    <property type="match status" value="1"/>
</dbReference>
<comment type="function">
    <text evidence="7">Specifically methylates the N4 position of cytidine in position 1402 (C1402) of 16S rRNA.</text>
</comment>
<dbReference type="SUPFAM" id="SSF81799">
    <property type="entry name" value="Putative methyltransferase TM0872, insert domain"/>
    <property type="match status" value="1"/>
</dbReference>
<feature type="binding site" evidence="7">
    <location>
        <begin position="40"/>
        <end position="42"/>
    </location>
    <ligand>
        <name>S-adenosyl-L-methionine</name>
        <dbReference type="ChEBI" id="CHEBI:59789"/>
    </ligand>
</feature>
<evidence type="ECO:0000256" key="5">
    <source>
        <dbReference type="ARBA" id="ARBA00022679"/>
    </source>
</evidence>
<reference evidence="8 9" key="1">
    <citation type="submission" date="2019-12" db="EMBL/GenBank/DDBJ databases">
        <authorList>
            <person name="Huq M.A."/>
        </authorList>
    </citation>
    <scope>NUCLEOTIDE SEQUENCE [LARGE SCALE GENOMIC DNA]</scope>
    <source>
        <strain evidence="8 9">MAH-18</strain>
    </source>
</reference>